<feature type="compositionally biased region" description="Pro residues" evidence="6">
    <location>
        <begin position="255"/>
        <end position="264"/>
    </location>
</feature>
<dbReference type="Proteomes" id="UP000054097">
    <property type="component" value="Unassembled WGS sequence"/>
</dbReference>
<comment type="subcellular location">
    <subcellularLocation>
        <location evidence="5">Nucleus</location>
    </subcellularLocation>
</comment>
<sequence length="290" mass="32447">MAADAHSDLQDAYYPGFNAENDPTSTMTLASLADPPDGTKPRYPYSTLIRYAIKSSPNGRLLLEEIYYALEGRFPYFRTAPSGWKNSVRHNLSLNPCFIKVPRPLTDRGKGSYWALDESVDPRTGVHRIRKKRGAAERGVGTSGSSAAGSSSTSSQVADQYAHYQYMPYMHPDQNGGAAYGYGGYHAGYMQQDMRYDVDPADPSQATKTYYRDLWLSDLSRLEGFTKEMEEKGATDSEFWRMMYMRLFRAFAPDPPMYAPPPPGMHGLGDVEEGDEDEDKDGDVDDLDDD</sequence>
<gene>
    <name evidence="8" type="ORF">M408DRAFT_220715</name>
</gene>
<dbReference type="CDD" id="cd00059">
    <property type="entry name" value="FH_FOX"/>
    <property type="match status" value="1"/>
</dbReference>
<dbReference type="GO" id="GO:0000981">
    <property type="term" value="F:DNA-binding transcription factor activity, RNA polymerase II-specific"/>
    <property type="evidence" value="ECO:0007669"/>
    <property type="project" value="TreeGrafter"/>
</dbReference>
<dbReference type="PROSITE" id="PS00658">
    <property type="entry name" value="FORK_HEAD_2"/>
    <property type="match status" value="1"/>
</dbReference>
<evidence type="ECO:0000256" key="2">
    <source>
        <dbReference type="ARBA" id="ARBA00023125"/>
    </source>
</evidence>
<dbReference type="Gene3D" id="1.10.10.10">
    <property type="entry name" value="Winged helix-like DNA-binding domain superfamily/Winged helix DNA-binding domain"/>
    <property type="match status" value="1"/>
</dbReference>
<evidence type="ECO:0000259" key="7">
    <source>
        <dbReference type="PROSITE" id="PS50039"/>
    </source>
</evidence>
<dbReference type="PANTHER" id="PTHR46078">
    <property type="entry name" value="FORKHEAD BOX PROTEIN J2 FAMILY MEMBER"/>
    <property type="match status" value="1"/>
</dbReference>
<feature type="DNA-binding region" description="Fork-head" evidence="5">
    <location>
        <begin position="40"/>
        <end position="133"/>
    </location>
</feature>
<keyword evidence="4 5" id="KW-0539">Nucleus</keyword>
<reference evidence="9" key="2">
    <citation type="submission" date="2015-01" db="EMBL/GenBank/DDBJ databases">
        <title>Evolutionary Origins and Diversification of the Mycorrhizal Mutualists.</title>
        <authorList>
            <consortium name="DOE Joint Genome Institute"/>
            <consortium name="Mycorrhizal Genomics Consortium"/>
            <person name="Kohler A."/>
            <person name="Kuo A."/>
            <person name="Nagy L.G."/>
            <person name="Floudas D."/>
            <person name="Copeland A."/>
            <person name="Barry K.W."/>
            <person name="Cichocki N."/>
            <person name="Veneault-Fourrey C."/>
            <person name="LaButti K."/>
            <person name="Lindquist E.A."/>
            <person name="Lipzen A."/>
            <person name="Lundell T."/>
            <person name="Morin E."/>
            <person name="Murat C."/>
            <person name="Riley R."/>
            <person name="Ohm R."/>
            <person name="Sun H."/>
            <person name="Tunlid A."/>
            <person name="Henrissat B."/>
            <person name="Grigoriev I.V."/>
            <person name="Hibbett D.S."/>
            <person name="Martin F."/>
        </authorList>
    </citation>
    <scope>NUCLEOTIDE SEQUENCE [LARGE SCALE GENOMIC DNA]</scope>
    <source>
        <strain evidence="9">MAFF 305830</strain>
    </source>
</reference>
<evidence type="ECO:0000256" key="3">
    <source>
        <dbReference type="ARBA" id="ARBA00023163"/>
    </source>
</evidence>
<evidence type="ECO:0000256" key="5">
    <source>
        <dbReference type="PROSITE-ProRule" id="PRU00089"/>
    </source>
</evidence>
<keyword evidence="9" id="KW-1185">Reference proteome</keyword>
<dbReference type="InterPro" id="IPR036390">
    <property type="entry name" value="WH_DNA-bd_sf"/>
</dbReference>
<dbReference type="PROSITE" id="PS50039">
    <property type="entry name" value="FORK_HEAD_3"/>
    <property type="match status" value="1"/>
</dbReference>
<dbReference type="InterPro" id="IPR030456">
    <property type="entry name" value="TF_fork_head_CS_2"/>
</dbReference>
<name>A0A0C3AYX1_SERVB</name>
<dbReference type="GO" id="GO:0005634">
    <property type="term" value="C:nucleus"/>
    <property type="evidence" value="ECO:0007669"/>
    <property type="project" value="UniProtKB-SubCell"/>
</dbReference>
<feature type="region of interest" description="Disordered" evidence="6">
    <location>
        <begin position="125"/>
        <end position="154"/>
    </location>
</feature>
<dbReference type="SMART" id="SM00339">
    <property type="entry name" value="FH"/>
    <property type="match status" value="1"/>
</dbReference>
<dbReference type="GO" id="GO:0000978">
    <property type="term" value="F:RNA polymerase II cis-regulatory region sequence-specific DNA binding"/>
    <property type="evidence" value="ECO:0007669"/>
    <property type="project" value="TreeGrafter"/>
</dbReference>
<proteinExistence type="predicted"/>
<dbReference type="FunFam" id="1.10.10.10:FF:000135">
    <property type="entry name" value="forkhead box protein G1"/>
    <property type="match status" value="1"/>
</dbReference>
<feature type="domain" description="Fork-head" evidence="7">
    <location>
        <begin position="40"/>
        <end position="133"/>
    </location>
</feature>
<evidence type="ECO:0000256" key="6">
    <source>
        <dbReference type="SAM" id="MobiDB-lite"/>
    </source>
</evidence>
<evidence type="ECO:0000256" key="4">
    <source>
        <dbReference type="ARBA" id="ARBA00023242"/>
    </source>
</evidence>
<evidence type="ECO:0000313" key="8">
    <source>
        <dbReference type="EMBL" id="KIM25159.1"/>
    </source>
</evidence>
<accession>A0A0C3AYX1</accession>
<organism evidence="8 9">
    <name type="scientific">Serendipita vermifera MAFF 305830</name>
    <dbReference type="NCBI Taxonomy" id="933852"/>
    <lineage>
        <taxon>Eukaryota</taxon>
        <taxon>Fungi</taxon>
        <taxon>Dikarya</taxon>
        <taxon>Basidiomycota</taxon>
        <taxon>Agaricomycotina</taxon>
        <taxon>Agaricomycetes</taxon>
        <taxon>Sebacinales</taxon>
        <taxon>Serendipitaceae</taxon>
        <taxon>Serendipita</taxon>
    </lineage>
</organism>
<dbReference type="InterPro" id="IPR001766">
    <property type="entry name" value="Fork_head_dom"/>
</dbReference>
<dbReference type="SUPFAM" id="SSF46785">
    <property type="entry name" value="Winged helix' DNA-binding domain"/>
    <property type="match status" value="1"/>
</dbReference>
<dbReference type="HOGENOM" id="CLU_043549_0_0_1"/>
<dbReference type="OrthoDB" id="5954824at2759"/>
<dbReference type="PRINTS" id="PR00053">
    <property type="entry name" value="FORKHEAD"/>
</dbReference>
<dbReference type="AlphaFoldDB" id="A0A0C3AYX1"/>
<evidence type="ECO:0000313" key="9">
    <source>
        <dbReference type="Proteomes" id="UP000054097"/>
    </source>
</evidence>
<dbReference type="PANTHER" id="PTHR46078:SF2">
    <property type="entry name" value="FORK-HEAD DOMAIN-CONTAINING PROTEIN"/>
    <property type="match status" value="1"/>
</dbReference>
<keyword evidence="2 5" id="KW-0238">DNA-binding</keyword>
<dbReference type="InterPro" id="IPR036388">
    <property type="entry name" value="WH-like_DNA-bd_sf"/>
</dbReference>
<reference evidence="8 9" key="1">
    <citation type="submission" date="2014-04" db="EMBL/GenBank/DDBJ databases">
        <authorList>
            <consortium name="DOE Joint Genome Institute"/>
            <person name="Kuo A."/>
            <person name="Zuccaro A."/>
            <person name="Kohler A."/>
            <person name="Nagy L.G."/>
            <person name="Floudas D."/>
            <person name="Copeland A."/>
            <person name="Barry K.W."/>
            <person name="Cichocki N."/>
            <person name="Veneault-Fourrey C."/>
            <person name="LaButti K."/>
            <person name="Lindquist E.A."/>
            <person name="Lipzen A."/>
            <person name="Lundell T."/>
            <person name="Morin E."/>
            <person name="Murat C."/>
            <person name="Sun H."/>
            <person name="Tunlid A."/>
            <person name="Henrissat B."/>
            <person name="Grigoriev I.V."/>
            <person name="Hibbett D.S."/>
            <person name="Martin F."/>
            <person name="Nordberg H.P."/>
            <person name="Cantor M.N."/>
            <person name="Hua S.X."/>
        </authorList>
    </citation>
    <scope>NUCLEOTIDE SEQUENCE [LARGE SCALE GENOMIC DNA]</scope>
    <source>
        <strain evidence="8 9">MAFF 305830</strain>
    </source>
</reference>
<dbReference type="STRING" id="933852.A0A0C3AYX1"/>
<dbReference type="Pfam" id="PF00250">
    <property type="entry name" value="Forkhead"/>
    <property type="match status" value="1"/>
</dbReference>
<feature type="compositionally biased region" description="Acidic residues" evidence="6">
    <location>
        <begin position="270"/>
        <end position="290"/>
    </location>
</feature>
<keyword evidence="1" id="KW-0805">Transcription regulation</keyword>
<protein>
    <recommendedName>
        <fullName evidence="7">Fork-head domain-containing protein</fullName>
    </recommendedName>
</protein>
<dbReference type="EMBL" id="KN824316">
    <property type="protein sequence ID" value="KIM25159.1"/>
    <property type="molecule type" value="Genomic_DNA"/>
</dbReference>
<keyword evidence="3" id="KW-0804">Transcription</keyword>
<evidence type="ECO:0000256" key="1">
    <source>
        <dbReference type="ARBA" id="ARBA00023015"/>
    </source>
</evidence>
<feature type="compositionally biased region" description="Low complexity" evidence="6">
    <location>
        <begin position="143"/>
        <end position="154"/>
    </location>
</feature>
<dbReference type="InterPro" id="IPR045912">
    <property type="entry name" value="FOXJ2/3-like"/>
</dbReference>
<feature type="region of interest" description="Disordered" evidence="6">
    <location>
        <begin position="255"/>
        <end position="290"/>
    </location>
</feature>